<sequence>MLSTIYRKAVVLAVISLAIGMLFVVVANAATSGIVKRVYTDKARYNTGNTVTISAELTNDTGTSYSNNITITIYQGETQKYTTSTAVTLANGSSTTVNFTWTPPSTNHIGYFVKITAGGSAGTGATAIDVSNDWIKYPRYGFMSEFPVGESSSTTDARVKKTMQDYHTVSFQLYDWMWRHENMIKRTSGVIDSSWTDWSGKLTIGWPTIQNLISSMHNYNAAAMPYTMTYAALQDYSTISGVSNQWGMFYDAAHANQLVFDFVDNNPNTNLWLFNPASTSWQNHIYGQYRDILNTAGFDGIHLDQMGQRSDPYAYNGSTIDLDNTFAGFVNNLRSNLNANSLSNKVVTFNVVNGAVDGWAAPDVTKNAQTDFDYSEIWEGSDDYIELKDYVNYARQNNGGKAFVLAAYMNYEENLGTKYEAESATLNGVAANTNHTGYTGTGFVDGFGDNGDYVDFAISAPETGKYALVFRYANDTGAKSTRNVYVDGVLNKEIEFLDQADWNTWAFDAYSVVQLSAGSHTIRLKKDTASTGFINLDSLTLGTFEENSVRLTNAAIAASGAFHIEMGEADQMLGHPYFPNFSKQMRSTLREGMKDHYNFITGYENLLFDTDVVNNDSGTQFASITGQTVSGDAASGTIWQLNKRSTNYDIVHLINLTNNDTKWRNAANAPTNMSNLATKVYIGNDETISNVYLASPDISNGTTQELTFTSSSDTNGKYVSFTVPSLKYWDMIYMKRTFSVPTNDIYEAETAIKSNVATNTNYAGYTGTGFVDQFANSGDGVSFIVNSATDDDYVLRFRYANGGTNASRDVYVDGKFAGTVQLKSTGGWGTWGYGEMTAHLKPGHHSIVLWYNSTNAGAINLDHLDLDKTYIWQFDRQITTVPAGYRITYRVGAPGWVHWGVNNWTNVVDTAFVSNGSTNGNLDYEISVGPFTTGTTVNATFLWDDNANGVAEYSTDRWEGTNYNITIN</sequence>
<dbReference type="GO" id="GO:0016757">
    <property type="term" value="F:glycosyltransferase activity"/>
    <property type="evidence" value="ECO:0007669"/>
    <property type="project" value="UniProtKB-KW"/>
</dbReference>
<name>A0ABN8GS68_9BACL</name>
<dbReference type="InterPro" id="IPR008979">
    <property type="entry name" value="Galactose-bd-like_sf"/>
</dbReference>
<keyword evidence="2" id="KW-0732">Signal</keyword>
<dbReference type="InterPro" id="IPR051816">
    <property type="entry name" value="Glycosyl_Hydrolase_31"/>
</dbReference>
<dbReference type="SUPFAM" id="SSF49785">
    <property type="entry name" value="Galactose-binding domain-like"/>
    <property type="match status" value="2"/>
</dbReference>
<dbReference type="Pfam" id="PF03422">
    <property type="entry name" value="CBM_6"/>
    <property type="match status" value="1"/>
</dbReference>
<evidence type="ECO:0000256" key="1">
    <source>
        <dbReference type="ARBA" id="ARBA00010837"/>
    </source>
</evidence>
<keyword evidence="4" id="KW-0808">Transferase</keyword>
<dbReference type="PANTHER" id="PTHR43863:SF2">
    <property type="entry name" value="MALTASE-GLUCOAMYLASE"/>
    <property type="match status" value="1"/>
</dbReference>
<dbReference type="Proteomes" id="UP000838821">
    <property type="component" value="Unassembled WGS sequence"/>
</dbReference>
<organism evidence="4 5">
    <name type="scientific">Paenibacillus allorhizoplanae</name>
    <dbReference type="NCBI Taxonomy" id="2905648"/>
    <lineage>
        <taxon>Bacteria</taxon>
        <taxon>Bacillati</taxon>
        <taxon>Bacillota</taxon>
        <taxon>Bacilli</taxon>
        <taxon>Bacillales</taxon>
        <taxon>Paenibacillaceae</taxon>
        <taxon>Paenibacillus</taxon>
    </lineage>
</organism>
<dbReference type="CDD" id="cd04083">
    <property type="entry name" value="CBM35_Lmo2446-like"/>
    <property type="match status" value="2"/>
</dbReference>
<dbReference type="RefSeq" id="WP_236290636.1">
    <property type="nucleotide sequence ID" value="NZ_CAKMMW010000015.1"/>
</dbReference>
<keyword evidence="5" id="KW-1185">Reference proteome</keyword>
<evidence type="ECO:0000313" key="4">
    <source>
        <dbReference type="EMBL" id="CAH1216772.1"/>
    </source>
</evidence>
<protein>
    <submittedName>
        <fullName evidence="4">Cycloisomaltooligosaccharide glucanotransferase</fullName>
        <ecNumber evidence="4">2.4.1.248</ecNumber>
    </submittedName>
</protein>
<evidence type="ECO:0000259" key="3">
    <source>
        <dbReference type="PROSITE" id="PS51175"/>
    </source>
</evidence>
<dbReference type="InterPro" id="IPR005084">
    <property type="entry name" value="CBM6"/>
</dbReference>
<dbReference type="Gene3D" id="2.60.40.10">
    <property type="entry name" value="Immunoglobulins"/>
    <property type="match status" value="1"/>
</dbReference>
<dbReference type="Gene3D" id="3.20.20.80">
    <property type="entry name" value="Glycosidases"/>
    <property type="match status" value="1"/>
</dbReference>
<accession>A0ABN8GS68</accession>
<comment type="similarity">
    <text evidence="1">Belongs to the glycosyl hydrolase 66 family.</text>
</comment>
<proteinExistence type="inferred from homology"/>
<dbReference type="Pfam" id="PF13199">
    <property type="entry name" value="Glyco_hydro_66"/>
    <property type="match status" value="1"/>
</dbReference>
<reference evidence="4" key="1">
    <citation type="submission" date="2022-01" db="EMBL/GenBank/DDBJ databases">
        <authorList>
            <person name="Criscuolo A."/>
        </authorList>
    </citation>
    <scope>NUCLEOTIDE SEQUENCE</scope>
    <source>
        <strain evidence="4">CIP111891</strain>
    </source>
</reference>
<comment type="caution">
    <text evidence="4">The sequence shown here is derived from an EMBL/GenBank/DDBJ whole genome shotgun (WGS) entry which is preliminary data.</text>
</comment>
<dbReference type="InterPro" id="IPR025092">
    <property type="entry name" value="Glyco_hydro_66"/>
</dbReference>
<dbReference type="Pfam" id="PF16990">
    <property type="entry name" value="CBM_35"/>
    <property type="match status" value="1"/>
</dbReference>
<dbReference type="PROSITE" id="PS51175">
    <property type="entry name" value="CBM6"/>
    <property type="match status" value="2"/>
</dbReference>
<keyword evidence="4" id="KW-0328">Glycosyltransferase</keyword>
<evidence type="ECO:0000256" key="2">
    <source>
        <dbReference type="ARBA" id="ARBA00022729"/>
    </source>
</evidence>
<dbReference type="InterPro" id="IPR013780">
    <property type="entry name" value="Glyco_hydro_b"/>
</dbReference>
<evidence type="ECO:0000313" key="5">
    <source>
        <dbReference type="Proteomes" id="UP000838821"/>
    </source>
</evidence>
<dbReference type="InterPro" id="IPR013783">
    <property type="entry name" value="Ig-like_fold"/>
</dbReference>
<feature type="domain" description="CBM6" evidence="3">
    <location>
        <begin position="744"/>
        <end position="867"/>
    </location>
</feature>
<dbReference type="Gene3D" id="2.60.120.260">
    <property type="entry name" value="Galactose-binding domain-like"/>
    <property type="match status" value="2"/>
</dbReference>
<dbReference type="CDD" id="cd14745">
    <property type="entry name" value="GH66"/>
    <property type="match status" value="1"/>
</dbReference>
<dbReference type="EC" id="2.4.1.248" evidence="4"/>
<dbReference type="EMBL" id="CAKMMW010000015">
    <property type="protein sequence ID" value="CAH1216772.1"/>
    <property type="molecule type" value="Genomic_DNA"/>
</dbReference>
<feature type="domain" description="CBM6" evidence="3">
    <location>
        <begin position="417"/>
        <end position="542"/>
    </location>
</feature>
<dbReference type="PANTHER" id="PTHR43863">
    <property type="entry name" value="HYDROLASE, PUTATIVE (AFU_ORTHOLOGUE AFUA_1G03140)-RELATED"/>
    <property type="match status" value="1"/>
</dbReference>
<gene>
    <name evidence="4" type="ORF">PAECIP111891_04469</name>
</gene>
<dbReference type="Gene3D" id="2.60.40.1180">
    <property type="entry name" value="Golgi alpha-mannosidase II"/>
    <property type="match status" value="1"/>
</dbReference>